<evidence type="ECO:0000256" key="1">
    <source>
        <dbReference type="SAM" id="MobiDB-lite"/>
    </source>
</evidence>
<feature type="region of interest" description="Disordered" evidence="1">
    <location>
        <begin position="1"/>
        <end position="54"/>
    </location>
</feature>
<accession>A0A8S5LGX0</accession>
<dbReference type="SUPFAM" id="SSF160059">
    <property type="entry name" value="PriA/YqbF domain"/>
    <property type="match status" value="1"/>
</dbReference>
<proteinExistence type="predicted"/>
<name>A0A8S5LGX0_9CAUD</name>
<dbReference type="EMBL" id="BK014715">
    <property type="protein sequence ID" value="DAD69123.1"/>
    <property type="molecule type" value="Genomic_DNA"/>
</dbReference>
<protein>
    <submittedName>
        <fullName evidence="2">Uncharacterized protein</fullName>
    </submittedName>
</protein>
<organism evidence="2">
    <name type="scientific">Myoviridae sp. ctRD66</name>
    <dbReference type="NCBI Taxonomy" id="2823544"/>
    <lineage>
        <taxon>Viruses</taxon>
        <taxon>Duplodnaviria</taxon>
        <taxon>Heunggongvirae</taxon>
        <taxon>Uroviricota</taxon>
        <taxon>Caudoviricetes</taxon>
    </lineage>
</organism>
<feature type="compositionally biased region" description="Basic and acidic residues" evidence="1">
    <location>
        <begin position="41"/>
        <end position="52"/>
    </location>
</feature>
<feature type="compositionally biased region" description="Basic and acidic residues" evidence="1">
    <location>
        <begin position="1"/>
        <end position="10"/>
    </location>
</feature>
<reference evidence="2" key="1">
    <citation type="journal article" date="2021" name="Proc. Natl. Acad. Sci. U.S.A.">
        <title>A Catalog of Tens of Thousands of Viruses from Human Metagenomes Reveals Hidden Associations with Chronic Diseases.</title>
        <authorList>
            <person name="Tisza M.J."/>
            <person name="Buck C.B."/>
        </authorList>
    </citation>
    <scope>NUCLEOTIDE SEQUENCE</scope>
    <source>
        <strain evidence="2">CtRD66</strain>
    </source>
</reference>
<feature type="compositionally biased region" description="Low complexity" evidence="1">
    <location>
        <begin position="12"/>
        <end position="27"/>
    </location>
</feature>
<evidence type="ECO:0000313" key="2">
    <source>
        <dbReference type="EMBL" id="DAD69123.1"/>
    </source>
</evidence>
<sequence length="115" mass="12715">MANQNQKDDVTQDVQTAQDEQAQTQTENGADNAESTPQSAVEKHDESGDKEGQVIVPIGYSIKLRDIHPQSTYGRCGYRFNKTDAVYIAADDLTAEQTLTLAEDPWLELVPVCED</sequence>